<dbReference type="Gene3D" id="3.40.50.300">
    <property type="entry name" value="P-loop containing nucleotide triphosphate hydrolases"/>
    <property type="match status" value="3"/>
</dbReference>
<evidence type="ECO:0000256" key="6">
    <source>
        <dbReference type="ARBA" id="ARBA00022769"/>
    </source>
</evidence>
<dbReference type="PANTHER" id="PTHR24029:SF0">
    <property type="entry name" value="UVRABC SYSTEM PROTEIN B"/>
    <property type="match status" value="1"/>
</dbReference>
<comment type="subcellular location">
    <subcellularLocation>
        <location evidence="1 13 14">Cytoplasm</location>
    </subcellularLocation>
</comment>
<dbReference type="SUPFAM" id="SSF52540">
    <property type="entry name" value="P-loop containing nucleoside triphosphate hydrolases"/>
    <property type="match status" value="2"/>
</dbReference>
<dbReference type="CDD" id="cd18790">
    <property type="entry name" value="SF2_C_UvrB"/>
    <property type="match status" value="1"/>
</dbReference>
<dbReference type="InterPro" id="IPR001943">
    <property type="entry name" value="UVR_dom"/>
</dbReference>
<dbReference type="Pfam" id="PF02151">
    <property type="entry name" value="UVR"/>
    <property type="match status" value="1"/>
</dbReference>
<dbReference type="InterPro" id="IPR024759">
    <property type="entry name" value="UvrB_YAD/RRR_dom"/>
</dbReference>
<keyword evidence="10 13" id="KW-0742">SOS response</keyword>
<evidence type="ECO:0000259" key="19">
    <source>
        <dbReference type="PROSITE" id="PS51194"/>
    </source>
</evidence>
<comment type="subunit">
    <text evidence="11 13 14">Forms a heterotetramer with UvrA during the search for lesions. Interacts with UvrC in an incision complex.</text>
</comment>
<dbReference type="PROSITE" id="PS51192">
    <property type="entry name" value="HELICASE_ATP_BIND_1"/>
    <property type="match status" value="1"/>
</dbReference>
<organism evidence="20 21">
    <name type="scientific">Geodermatophilus pulveris</name>
    <dbReference type="NCBI Taxonomy" id="1564159"/>
    <lineage>
        <taxon>Bacteria</taxon>
        <taxon>Bacillati</taxon>
        <taxon>Actinomycetota</taxon>
        <taxon>Actinomycetes</taxon>
        <taxon>Geodermatophilales</taxon>
        <taxon>Geodermatophilaceae</taxon>
        <taxon>Geodermatophilus</taxon>
    </lineage>
</organism>
<dbReference type="Pfam" id="PF00271">
    <property type="entry name" value="Helicase_C"/>
    <property type="match status" value="1"/>
</dbReference>
<dbReference type="InterPro" id="IPR014001">
    <property type="entry name" value="Helicase_ATP-bd"/>
</dbReference>
<dbReference type="SMART" id="SM00490">
    <property type="entry name" value="HELICc"/>
    <property type="match status" value="1"/>
</dbReference>
<feature type="domain" description="UVR" evidence="17">
    <location>
        <begin position="661"/>
        <end position="696"/>
    </location>
</feature>
<dbReference type="GO" id="GO:0005737">
    <property type="term" value="C:cytoplasm"/>
    <property type="evidence" value="ECO:0007669"/>
    <property type="project" value="UniProtKB-SubCell"/>
</dbReference>
<dbReference type="Pfam" id="PF12344">
    <property type="entry name" value="UvrB"/>
    <property type="match status" value="1"/>
</dbReference>
<evidence type="ECO:0000256" key="8">
    <source>
        <dbReference type="ARBA" id="ARBA00022881"/>
    </source>
</evidence>
<comment type="similarity">
    <text evidence="2 13 14">Belongs to the UvrB family.</text>
</comment>
<dbReference type="EMBL" id="FZOO01000002">
    <property type="protein sequence ID" value="SNS22932.1"/>
    <property type="molecule type" value="Genomic_DNA"/>
</dbReference>
<evidence type="ECO:0000256" key="7">
    <source>
        <dbReference type="ARBA" id="ARBA00022840"/>
    </source>
</evidence>
<dbReference type="FunFam" id="4.10.860.10:FF:000009">
    <property type="entry name" value="UvrABC system protein B"/>
    <property type="match status" value="1"/>
</dbReference>
<keyword evidence="5 13" id="KW-0227">DNA damage</keyword>
<evidence type="ECO:0000259" key="18">
    <source>
        <dbReference type="PROSITE" id="PS51192"/>
    </source>
</evidence>
<keyword evidence="21" id="KW-1185">Reference proteome</keyword>
<dbReference type="FunFam" id="3.40.50.300:FF:000477">
    <property type="entry name" value="UvrABC system protein B"/>
    <property type="match status" value="1"/>
</dbReference>
<evidence type="ECO:0000256" key="4">
    <source>
        <dbReference type="ARBA" id="ARBA00022741"/>
    </source>
</evidence>
<dbReference type="NCBIfam" id="TIGR00631">
    <property type="entry name" value="uvrb"/>
    <property type="match status" value="1"/>
</dbReference>
<evidence type="ECO:0000256" key="15">
    <source>
        <dbReference type="SAM" id="Coils"/>
    </source>
</evidence>
<name>A0A239CST4_9ACTN</name>
<comment type="domain">
    <text evidence="13">The beta-hairpin motif is involved in DNA binding.</text>
</comment>
<dbReference type="GO" id="GO:0009432">
    <property type="term" value="P:SOS response"/>
    <property type="evidence" value="ECO:0007669"/>
    <property type="project" value="UniProtKB-UniRule"/>
</dbReference>
<dbReference type="InterPro" id="IPR004807">
    <property type="entry name" value="UvrB"/>
</dbReference>
<dbReference type="InterPro" id="IPR041471">
    <property type="entry name" value="UvrB_inter"/>
</dbReference>
<dbReference type="HAMAP" id="MF_00204">
    <property type="entry name" value="UvrB"/>
    <property type="match status" value="1"/>
</dbReference>
<evidence type="ECO:0000313" key="20">
    <source>
        <dbReference type="EMBL" id="SNS22932.1"/>
    </source>
</evidence>
<feature type="short sequence motif" description="Beta-hairpin" evidence="13">
    <location>
        <begin position="101"/>
        <end position="124"/>
    </location>
</feature>
<evidence type="ECO:0000256" key="10">
    <source>
        <dbReference type="ARBA" id="ARBA00023236"/>
    </source>
</evidence>
<feature type="coiled-coil region" evidence="15">
    <location>
        <begin position="676"/>
        <end position="703"/>
    </location>
</feature>
<dbReference type="Pfam" id="PF17757">
    <property type="entry name" value="UvrB_inter"/>
    <property type="match status" value="1"/>
</dbReference>
<dbReference type="CDD" id="cd17916">
    <property type="entry name" value="DEXHc_UvrB"/>
    <property type="match status" value="1"/>
</dbReference>
<keyword evidence="6 13" id="KW-0228">DNA excision</keyword>
<dbReference type="GO" id="GO:0006289">
    <property type="term" value="P:nucleotide-excision repair"/>
    <property type="evidence" value="ECO:0007669"/>
    <property type="project" value="UniProtKB-UniRule"/>
</dbReference>
<dbReference type="SMART" id="SM00487">
    <property type="entry name" value="DEXDc"/>
    <property type="match status" value="1"/>
</dbReference>
<evidence type="ECO:0000256" key="16">
    <source>
        <dbReference type="SAM" id="MobiDB-lite"/>
    </source>
</evidence>
<evidence type="ECO:0000256" key="2">
    <source>
        <dbReference type="ARBA" id="ARBA00008533"/>
    </source>
</evidence>
<dbReference type="OrthoDB" id="9806651at2"/>
<dbReference type="Gene3D" id="4.10.860.10">
    <property type="entry name" value="UVR domain"/>
    <property type="match status" value="1"/>
</dbReference>
<feature type="binding site" evidence="13">
    <location>
        <begin position="48"/>
        <end position="55"/>
    </location>
    <ligand>
        <name>ATP</name>
        <dbReference type="ChEBI" id="CHEBI:30616"/>
    </ligand>
</feature>
<keyword evidence="9 13" id="KW-0234">DNA repair</keyword>
<evidence type="ECO:0000256" key="9">
    <source>
        <dbReference type="ARBA" id="ARBA00023204"/>
    </source>
</evidence>
<dbReference type="InterPro" id="IPR001650">
    <property type="entry name" value="Helicase_C-like"/>
</dbReference>
<dbReference type="SUPFAM" id="SSF46600">
    <property type="entry name" value="C-terminal UvrC-binding domain of UvrB"/>
    <property type="match status" value="1"/>
</dbReference>
<dbReference type="GO" id="GO:0009381">
    <property type="term" value="F:excinuclease ABC activity"/>
    <property type="evidence" value="ECO:0007669"/>
    <property type="project" value="UniProtKB-UniRule"/>
</dbReference>
<keyword evidence="4 13" id="KW-0547">Nucleotide-binding</keyword>
<keyword evidence="8 13" id="KW-0267">Excision nuclease</keyword>
<dbReference type="GO" id="GO:0005524">
    <property type="term" value="F:ATP binding"/>
    <property type="evidence" value="ECO:0007669"/>
    <property type="project" value="UniProtKB-UniRule"/>
</dbReference>
<evidence type="ECO:0000259" key="17">
    <source>
        <dbReference type="PROSITE" id="PS50151"/>
    </source>
</evidence>
<feature type="region of interest" description="Disordered" evidence="16">
    <location>
        <begin position="616"/>
        <end position="649"/>
    </location>
</feature>
<dbReference type="PROSITE" id="PS50151">
    <property type="entry name" value="UVR"/>
    <property type="match status" value="1"/>
</dbReference>
<feature type="domain" description="Helicase ATP-binding" evidence="18">
    <location>
        <begin position="35"/>
        <end position="186"/>
    </location>
</feature>
<dbReference type="Proteomes" id="UP000198373">
    <property type="component" value="Unassembled WGS sequence"/>
</dbReference>
<dbReference type="GO" id="GO:0016887">
    <property type="term" value="F:ATP hydrolysis activity"/>
    <property type="evidence" value="ECO:0007669"/>
    <property type="project" value="InterPro"/>
</dbReference>
<sequence length="705" mass="79595">MRTTTDLRPTRGRFRVVSEFEPSGDQPAAITALAERVRAGATDTVLLGATGTGKSATTAWLIEQVQRPTLVMAPNKTLAAQLANEFRELMPDAAVEYFVSYYDYYQPEAYVPQTDTYIEKDSSVNEEVERLRHSATNSLLTRRDVVVVSTVSCIYGLGTPEEYVERALKIKVGEERDRDDLLRTLVTEQYTRNDLSFTRGTFRVRGDTIEVFPVYEELACRIEMFGDEVERLYYLHPLTGEVVREVDELFVFPATHYVAGPDRMERAIATIEAELEQRLGELERQGKLLEAQRLRMRTTYDIEMMRQVGFCSGIENYSRHIDGRAPGSAGACLIDYFPDDFLLVIDESHVTVPQIGGMYEGDMSRKRTLVEHGFRLPSAMDNRPLKWEEFTDRIGQTVYLSATPGDYELGRVQGDVVEQVIRPTGLVDPEVVVKPTKGQIDDLVHEIRLRTDKDERVLVTTLTKKMAEDLTDYLLELGIKVRYLHSEVDTLRRVELLRELRQGEYDVLVGINLLREGLDLPEVSLVAILDADKEGFLRSNRSLIQTIGRAARNVSGQVHMYADTITPSMAQAIEETNRRREKQIAYNRERGIDPQPLRKKIVDILDGIYRAAEETETSTELLGGSGRQQSRGKAPVPGLSSKARAKAGGIDTQGLPRAELADLITQMNDQMLAAARELQFEVAARLRDELTELKKELRQLDAAHA</sequence>
<evidence type="ECO:0000256" key="5">
    <source>
        <dbReference type="ARBA" id="ARBA00022763"/>
    </source>
</evidence>
<keyword evidence="15" id="KW-0175">Coiled coil</keyword>
<protein>
    <recommendedName>
        <fullName evidence="12 13">UvrABC system protein B</fullName>
        <shortName evidence="13">Protein UvrB</shortName>
    </recommendedName>
    <alternativeName>
        <fullName evidence="13">Excinuclease ABC subunit B</fullName>
    </alternativeName>
</protein>
<dbReference type="RefSeq" id="WP_089304751.1">
    <property type="nucleotide sequence ID" value="NZ_FZOO01000002.1"/>
</dbReference>
<accession>A0A239CST4</accession>
<dbReference type="GO" id="GO:0003677">
    <property type="term" value="F:DNA binding"/>
    <property type="evidence" value="ECO:0007669"/>
    <property type="project" value="UniProtKB-UniRule"/>
</dbReference>
<comment type="function">
    <text evidence="13">The UvrABC repair system catalyzes the recognition and processing of DNA lesions. A damage recognition complex composed of 2 UvrA and 2 UvrB subunits scans DNA for abnormalities. Upon binding of the UvrA(2)B(2) complex to a putative damaged site, the DNA wraps around one UvrB monomer. DNA wrap is dependent on ATP binding by UvrB and probably causes local melting of the DNA helix, facilitating insertion of UvrB beta-hairpin between the DNA strands. Then UvrB probes one DNA strand for the presence of a lesion. If a lesion is found the UvrA subunits dissociate and the UvrB-DNA preincision complex is formed. This complex is subsequently bound by UvrC and the second UvrB is released. If no lesion is found, the DNA wraps around the other UvrB subunit that will check the other stand for damage.</text>
</comment>
<feature type="domain" description="Helicase C-terminal" evidence="19">
    <location>
        <begin position="439"/>
        <end position="605"/>
    </location>
</feature>
<evidence type="ECO:0000313" key="21">
    <source>
        <dbReference type="Proteomes" id="UP000198373"/>
    </source>
</evidence>
<evidence type="ECO:0000256" key="14">
    <source>
        <dbReference type="RuleBase" id="RU003587"/>
    </source>
</evidence>
<dbReference type="InterPro" id="IPR006935">
    <property type="entry name" value="Helicase/UvrB_N"/>
</dbReference>
<evidence type="ECO:0000256" key="13">
    <source>
        <dbReference type="HAMAP-Rule" id="MF_00204"/>
    </source>
</evidence>
<dbReference type="NCBIfam" id="NF003673">
    <property type="entry name" value="PRK05298.1"/>
    <property type="match status" value="1"/>
</dbReference>
<proteinExistence type="inferred from homology"/>
<dbReference type="AlphaFoldDB" id="A0A239CST4"/>
<gene>
    <name evidence="13" type="primary">uvrB</name>
    <name evidence="20" type="ORF">SAMN06893096_102604</name>
</gene>
<keyword evidence="3 13" id="KW-0963">Cytoplasm</keyword>
<dbReference type="GO" id="GO:0009380">
    <property type="term" value="C:excinuclease repair complex"/>
    <property type="evidence" value="ECO:0007669"/>
    <property type="project" value="InterPro"/>
</dbReference>
<dbReference type="InterPro" id="IPR036876">
    <property type="entry name" value="UVR_dom_sf"/>
</dbReference>
<reference evidence="21" key="1">
    <citation type="submission" date="2017-06" db="EMBL/GenBank/DDBJ databases">
        <authorList>
            <person name="Varghese N."/>
            <person name="Submissions S."/>
        </authorList>
    </citation>
    <scope>NUCLEOTIDE SEQUENCE [LARGE SCALE GENOMIC DNA]</scope>
    <source>
        <strain evidence="21">DSM 46839</strain>
    </source>
</reference>
<dbReference type="PANTHER" id="PTHR24029">
    <property type="entry name" value="UVRABC SYSTEM PROTEIN B"/>
    <property type="match status" value="1"/>
</dbReference>
<keyword evidence="7 13" id="KW-0067">ATP-binding</keyword>
<dbReference type="Pfam" id="PF04851">
    <property type="entry name" value="ResIII"/>
    <property type="match status" value="1"/>
</dbReference>
<dbReference type="InterPro" id="IPR027417">
    <property type="entry name" value="P-loop_NTPase"/>
</dbReference>
<evidence type="ECO:0000256" key="3">
    <source>
        <dbReference type="ARBA" id="ARBA00022490"/>
    </source>
</evidence>
<evidence type="ECO:0000256" key="12">
    <source>
        <dbReference type="ARBA" id="ARBA00029504"/>
    </source>
</evidence>
<evidence type="ECO:0000256" key="1">
    <source>
        <dbReference type="ARBA" id="ARBA00004496"/>
    </source>
</evidence>
<evidence type="ECO:0000256" key="11">
    <source>
        <dbReference type="ARBA" id="ARBA00026033"/>
    </source>
</evidence>
<dbReference type="PROSITE" id="PS51194">
    <property type="entry name" value="HELICASE_CTER"/>
    <property type="match status" value="1"/>
</dbReference>